<accession>A0A6U1NWK4</accession>
<evidence type="ECO:0000313" key="3">
    <source>
        <dbReference type="EMBL" id="CAD8930311.1"/>
    </source>
</evidence>
<dbReference type="AlphaFoldDB" id="A0A6U1NWK4"/>
<proteinExistence type="predicted"/>
<sequence>MYGFDPQTRSVRVLSSQRPGLQETNDKDWSCTHLDWFSGGEYLAAGFQSQGKSGESRLLIASTEVQHNVHLSSASFMPEKPLKRKESPMLVLTLSTDASDAATAPGSKSAKGPTQVSRSLARGSVLQGPFYEVSTFNNVRLAQSDVLADGSATWRIIKVDLDQLCRQDLDEVFFLTFFDWEQNGRHRFIGRFATTVNQLMANETKSTNDISKSFPLRVEDVDYGRIYVNVATIFEGRPSMKSEYLDTNHLSVLMKGKRVEFSMRKLTGANVNTRQISATLVSSWKDLGPVFAGPVLNGTFSFSLAYRSLPVPCLLVGFGTSHKLASLRKSTYDGEWELVKVHPVGSSMDAKKPPYFMGFSFIAHAHGQTILVVAGADGSLCTFEACYFESGENEFGVV</sequence>
<reference evidence="2" key="1">
    <citation type="submission" date="2021-01" db="EMBL/GenBank/DDBJ databases">
        <authorList>
            <person name="Corre E."/>
            <person name="Pelletier E."/>
            <person name="Niang G."/>
            <person name="Scheremetjew M."/>
            <person name="Finn R."/>
            <person name="Kale V."/>
            <person name="Holt S."/>
            <person name="Cochrane G."/>
            <person name="Meng A."/>
            <person name="Brown T."/>
            <person name="Cohen L."/>
        </authorList>
    </citation>
    <scope>NUCLEOTIDE SEQUENCE</scope>
    <source>
        <strain evidence="2">ECT3854</strain>
    </source>
</reference>
<evidence type="ECO:0000313" key="2">
    <source>
        <dbReference type="EMBL" id="CAD8930310.1"/>
    </source>
</evidence>
<feature type="compositionally biased region" description="Polar residues" evidence="1">
    <location>
        <begin position="7"/>
        <end position="23"/>
    </location>
</feature>
<protein>
    <submittedName>
        <fullName evidence="2">Uncharacterized protein</fullName>
    </submittedName>
</protein>
<organism evidence="2">
    <name type="scientific">Cyclophora tenuis</name>
    <name type="common">Marine diatom</name>
    <dbReference type="NCBI Taxonomy" id="216820"/>
    <lineage>
        <taxon>Eukaryota</taxon>
        <taxon>Sar</taxon>
        <taxon>Stramenopiles</taxon>
        <taxon>Ochrophyta</taxon>
        <taxon>Bacillariophyta</taxon>
        <taxon>Fragilariophyceae</taxon>
        <taxon>Fragilariophycidae</taxon>
        <taxon>Cyclophorales</taxon>
        <taxon>Cyclophoraceae</taxon>
        <taxon>Cyclophora</taxon>
    </lineage>
</organism>
<evidence type="ECO:0000256" key="1">
    <source>
        <dbReference type="SAM" id="MobiDB-lite"/>
    </source>
</evidence>
<gene>
    <name evidence="2" type="ORF">CTEN0397_LOCUS1332</name>
    <name evidence="3" type="ORF">CTEN0397_LOCUS1333</name>
</gene>
<dbReference type="EMBL" id="HBFW01002062">
    <property type="protein sequence ID" value="CAD8930310.1"/>
    <property type="molecule type" value="Transcribed_RNA"/>
</dbReference>
<name>A0A6U1NWK4_CYCTE</name>
<feature type="region of interest" description="Disordered" evidence="1">
    <location>
        <begin position="1"/>
        <end position="26"/>
    </location>
</feature>
<dbReference type="EMBL" id="HBFW01002063">
    <property type="protein sequence ID" value="CAD8930311.1"/>
    <property type="molecule type" value="Transcribed_RNA"/>
</dbReference>